<dbReference type="RefSeq" id="WP_011154754.1">
    <property type="nucleotide sequence ID" value="NC_005295.2"/>
</dbReference>
<evidence type="ECO:0000313" key="3">
    <source>
        <dbReference type="Proteomes" id="UP000001021"/>
    </source>
</evidence>
<feature type="compositionally biased region" description="Basic and acidic residues" evidence="1">
    <location>
        <begin position="29"/>
        <end position="44"/>
    </location>
</feature>
<sequence>MIGIIAGVVSVVAISTTLLGVIDNAQKKKKDEEDKNLSKRSDRNSKRKGRKHRVLTKSVDDQKTQNITVGDLTSALTELNIESPDVTYAMPIVSDDQSVSTQSYKELGARPKVLLKGDAAVTCNKTPDVQSGKANYSDKLLMQDTDPYLMLGARPKTTRSRKVTKHPIVRQVTQPQAGDESCVQSVSSDLRSKDKMSRRSKRYESDHKDNIGYITTDTNMLVHGELQLKAANSDFDVCKSSKSVLFQIDVDSCSVSSTSSSYGSCGLSSVSNVCQTSSTVDSMVFESVECAPVSYQINNQNYAPVEVRMSTLRTLHFIFCRTMLSQMFTMSYGNRIIINAHTDSVITDITPDVKVARLLLKANVLMHCGFATCKHYMRRQLMIFMKMMFYGSQVNPLLLRMTNLNNYELNPIQCYRIACYIFNKRCKSQDATLPHVLYNQSSGYFSHMLDLLYRCIYAKLTVVHNKYEITVLNNLIFSSVLALGSMYYTMISSSSDGACQDTSVPSTGQLIFYSVVRRKCKVPLLGYDLGYICYRMWLAMFYMYNGV</sequence>
<organism evidence="2 3">
    <name type="scientific">Ehrlichia ruminantium (strain Welgevonden)</name>
    <dbReference type="NCBI Taxonomy" id="254945"/>
    <lineage>
        <taxon>Bacteria</taxon>
        <taxon>Pseudomonadati</taxon>
        <taxon>Pseudomonadota</taxon>
        <taxon>Alphaproteobacteria</taxon>
        <taxon>Rickettsiales</taxon>
        <taxon>Anaplasmataceae</taxon>
        <taxon>Ehrlichia</taxon>
    </lineage>
</organism>
<feature type="compositionally biased region" description="Basic residues" evidence="1">
    <location>
        <begin position="45"/>
        <end position="55"/>
    </location>
</feature>
<evidence type="ECO:0000313" key="2">
    <source>
        <dbReference type="EMBL" id="CAI26558.1"/>
    </source>
</evidence>
<dbReference type="AlphaFoldDB" id="A0A0H3LYZ9"/>
<evidence type="ECO:0000256" key="1">
    <source>
        <dbReference type="SAM" id="MobiDB-lite"/>
    </source>
</evidence>
<feature type="region of interest" description="Disordered" evidence="1">
    <location>
        <begin position="172"/>
        <end position="204"/>
    </location>
</feature>
<dbReference type="Proteomes" id="UP000001021">
    <property type="component" value="Chromosome"/>
</dbReference>
<accession>A0A0H3LYZ9</accession>
<dbReference type="KEGG" id="eru:Erum0700"/>
<name>A0A0H3LYZ9_EHRRW</name>
<dbReference type="KEGG" id="erw:ERWE_CDS_00640"/>
<feature type="compositionally biased region" description="Basic and acidic residues" evidence="1">
    <location>
        <begin position="190"/>
        <end position="204"/>
    </location>
</feature>
<dbReference type="HOGENOM" id="CLU_497603_0_0_5"/>
<gene>
    <name evidence="2" type="ordered locus">ERWE_CDS_00640</name>
</gene>
<dbReference type="GeneID" id="33057663"/>
<reference evidence="2 3" key="1">
    <citation type="journal article" date="2006" name="J. Bacteriol.">
        <title>Comparative genomic analysis of three strains of Ehrlichia ruminantium reveals an active process of genome size plasticity.</title>
        <authorList>
            <person name="Frutos R."/>
            <person name="Viari A."/>
            <person name="Ferraz C."/>
            <person name="Morgat A."/>
            <person name="Eychenie S."/>
            <person name="Kandassami Y."/>
            <person name="Chantal I."/>
            <person name="Bensaid A."/>
            <person name="Coissac E."/>
            <person name="Vachiery N."/>
            <person name="Demaille J."/>
            <person name="Martinez D."/>
        </authorList>
    </citation>
    <scope>NUCLEOTIDE SEQUENCE [LARGE SCALE GENOMIC DNA]</scope>
    <source>
        <strain evidence="2 3">Welgevonden</strain>
    </source>
</reference>
<dbReference type="EMBL" id="CR925678">
    <property type="protein sequence ID" value="CAI26558.1"/>
    <property type="molecule type" value="Genomic_DNA"/>
</dbReference>
<proteinExistence type="predicted"/>
<feature type="region of interest" description="Disordered" evidence="1">
    <location>
        <begin position="29"/>
        <end position="56"/>
    </location>
</feature>
<protein>
    <submittedName>
        <fullName evidence="2">Uncharacterized protein</fullName>
    </submittedName>
</protein>
<keyword evidence="3" id="KW-1185">Reference proteome</keyword>
<feature type="compositionally biased region" description="Polar residues" evidence="1">
    <location>
        <begin position="172"/>
        <end position="186"/>
    </location>
</feature>